<dbReference type="AlphaFoldDB" id="A0AAV2B4A4"/>
<keyword evidence="3" id="KW-1185">Reference proteome</keyword>
<protein>
    <submittedName>
        <fullName evidence="2">Uncharacterized protein</fullName>
    </submittedName>
</protein>
<feature type="non-terminal residue" evidence="2">
    <location>
        <position position="70"/>
    </location>
</feature>
<dbReference type="EMBL" id="CAXIEN010000274">
    <property type="protein sequence ID" value="CAL1291071.1"/>
    <property type="molecule type" value="Genomic_DNA"/>
</dbReference>
<reference evidence="2 3" key="1">
    <citation type="submission" date="2024-04" db="EMBL/GenBank/DDBJ databases">
        <authorList>
            <person name="Rising A."/>
            <person name="Reimegard J."/>
            <person name="Sonavane S."/>
            <person name="Akerstrom W."/>
            <person name="Nylinder S."/>
            <person name="Hedman E."/>
            <person name="Kallberg Y."/>
        </authorList>
    </citation>
    <scope>NUCLEOTIDE SEQUENCE [LARGE SCALE GENOMIC DNA]</scope>
</reference>
<evidence type="ECO:0000256" key="1">
    <source>
        <dbReference type="SAM" id="MobiDB-lite"/>
    </source>
</evidence>
<sequence length="70" mass="7854">MAKNNAFLNRKPSPNFQNQTGPSVKIPNVTWFSGESGPEISVSIKTIYSHIIDRQLFPVRVQQLISIITV</sequence>
<evidence type="ECO:0000313" key="2">
    <source>
        <dbReference type="EMBL" id="CAL1291071.1"/>
    </source>
</evidence>
<accession>A0AAV2B4A4</accession>
<name>A0AAV2B4A4_9ARAC</name>
<feature type="compositionally biased region" description="Polar residues" evidence="1">
    <location>
        <begin position="12"/>
        <end position="22"/>
    </location>
</feature>
<dbReference type="Proteomes" id="UP001497382">
    <property type="component" value="Unassembled WGS sequence"/>
</dbReference>
<proteinExistence type="predicted"/>
<comment type="caution">
    <text evidence="2">The sequence shown here is derived from an EMBL/GenBank/DDBJ whole genome shotgun (WGS) entry which is preliminary data.</text>
</comment>
<gene>
    <name evidence="2" type="ORF">LARSCL_LOCUS16875</name>
</gene>
<evidence type="ECO:0000313" key="3">
    <source>
        <dbReference type="Proteomes" id="UP001497382"/>
    </source>
</evidence>
<feature type="region of interest" description="Disordered" evidence="1">
    <location>
        <begin position="1"/>
        <end position="23"/>
    </location>
</feature>
<organism evidence="2 3">
    <name type="scientific">Larinioides sclopetarius</name>
    <dbReference type="NCBI Taxonomy" id="280406"/>
    <lineage>
        <taxon>Eukaryota</taxon>
        <taxon>Metazoa</taxon>
        <taxon>Ecdysozoa</taxon>
        <taxon>Arthropoda</taxon>
        <taxon>Chelicerata</taxon>
        <taxon>Arachnida</taxon>
        <taxon>Araneae</taxon>
        <taxon>Araneomorphae</taxon>
        <taxon>Entelegynae</taxon>
        <taxon>Araneoidea</taxon>
        <taxon>Araneidae</taxon>
        <taxon>Larinioides</taxon>
    </lineage>
</organism>